<evidence type="ECO:0000313" key="4">
    <source>
        <dbReference type="EMBL" id="KAJ3659428.1"/>
    </source>
</evidence>
<dbReference type="Gene3D" id="3.30.60.30">
    <property type="match status" value="1"/>
</dbReference>
<dbReference type="SMART" id="SM00280">
    <property type="entry name" value="KAZAL"/>
    <property type="match status" value="1"/>
</dbReference>
<dbReference type="EMBL" id="JALNTZ010000003">
    <property type="protein sequence ID" value="KAJ3659428.1"/>
    <property type="molecule type" value="Genomic_DNA"/>
</dbReference>
<proteinExistence type="predicted"/>
<dbReference type="InterPro" id="IPR053265">
    <property type="entry name" value="Serpin"/>
</dbReference>
<dbReference type="Proteomes" id="UP001168821">
    <property type="component" value="Unassembled WGS sequence"/>
</dbReference>
<reference evidence="4" key="1">
    <citation type="journal article" date="2023" name="G3 (Bethesda)">
        <title>Whole genome assemblies of Zophobas morio and Tenebrio molitor.</title>
        <authorList>
            <person name="Kaur S."/>
            <person name="Stinson S.A."/>
            <person name="diCenzo G.C."/>
        </authorList>
    </citation>
    <scope>NUCLEOTIDE SEQUENCE</scope>
    <source>
        <strain evidence="4">QUZm001</strain>
    </source>
</reference>
<evidence type="ECO:0000313" key="5">
    <source>
        <dbReference type="Proteomes" id="UP001168821"/>
    </source>
</evidence>
<dbReference type="CDD" id="cd00104">
    <property type="entry name" value="KAZAL_FS"/>
    <property type="match status" value="1"/>
</dbReference>
<dbReference type="PROSITE" id="PS51465">
    <property type="entry name" value="KAZAL_2"/>
    <property type="match status" value="1"/>
</dbReference>
<sequence length="105" mass="11441">MKAVFLFALLLTNCKSDPLSKIPCICTRIYAPVCASNGISYGNKCEFLCHLKSRPREEQKSLSIVKFGACEEPPAIQELPETDNGEEDYVDMDGADAPEPGNISG</sequence>
<dbReference type="Pfam" id="PF00050">
    <property type="entry name" value="Kazal_1"/>
    <property type="match status" value="1"/>
</dbReference>
<evidence type="ECO:0000259" key="3">
    <source>
        <dbReference type="PROSITE" id="PS51465"/>
    </source>
</evidence>
<feature type="compositionally biased region" description="Acidic residues" evidence="1">
    <location>
        <begin position="80"/>
        <end position="96"/>
    </location>
</feature>
<dbReference type="PANTHER" id="PTHR21131">
    <property type="entry name" value="SERINE-TYPE ENDOPEPTIDASE INHIBITOR"/>
    <property type="match status" value="1"/>
</dbReference>
<dbReference type="PANTHER" id="PTHR21131:SF0">
    <property type="entry name" value="GEO10195P1-RELATED"/>
    <property type="match status" value="1"/>
</dbReference>
<feature type="region of interest" description="Disordered" evidence="1">
    <location>
        <begin position="75"/>
        <end position="105"/>
    </location>
</feature>
<name>A0AA38IK17_9CUCU</name>
<keyword evidence="2" id="KW-0732">Signal</keyword>
<dbReference type="AlphaFoldDB" id="A0AA38IK17"/>
<organism evidence="4 5">
    <name type="scientific">Zophobas morio</name>
    <dbReference type="NCBI Taxonomy" id="2755281"/>
    <lineage>
        <taxon>Eukaryota</taxon>
        <taxon>Metazoa</taxon>
        <taxon>Ecdysozoa</taxon>
        <taxon>Arthropoda</taxon>
        <taxon>Hexapoda</taxon>
        <taxon>Insecta</taxon>
        <taxon>Pterygota</taxon>
        <taxon>Neoptera</taxon>
        <taxon>Endopterygota</taxon>
        <taxon>Coleoptera</taxon>
        <taxon>Polyphaga</taxon>
        <taxon>Cucujiformia</taxon>
        <taxon>Tenebrionidae</taxon>
        <taxon>Zophobas</taxon>
    </lineage>
</organism>
<dbReference type="InterPro" id="IPR002350">
    <property type="entry name" value="Kazal_dom"/>
</dbReference>
<gene>
    <name evidence="4" type="ORF">Zmor_011117</name>
</gene>
<feature type="signal peptide" evidence="2">
    <location>
        <begin position="1"/>
        <end position="16"/>
    </location>
</feature>
<evidence type="ECO:0000256" key="1">
    <source>
        <dbReference type="SAM" id="MobiDB-lite"/>
    </source>
</evidence>
<dbReference type="PROSITE" id="PS00282">
    <property type="entry name" value="KAZAL_1"/>
    <property type="match status" value="1"/>
</dbReference>
<comment type="caution">
    <text evidence="4">The sequence shown here is derived from an EMBL/GenBank/DDBJ whole genome shotgun (WGS) entry which is preliminary data.</text>
</comment>
<protein>
    <recommendedName>
        <fullName evidence="3">Kazal-like domain-containing protein</fullName>
    </recommendedName>
</protein>
<feature type="chain" id="PRO_5041425874" description="Kazal-like domain-containing protein" evidence="2">
    <location>
        <begin position="17"/>
        <end position="105"/>
    </location>
</feature>
<dbReference type="SUPFAM" id="SSF100895">
    <property type="entry name" value="Kazal-type serine protease inhibitors"/>
    <property type="match status" value="1"/>
</dbReference>
<feature type="domain" description="Kazal-like" evidence="3">
    <location>
        <begin position="8"/>
        <end position="72"/>
    </location>
</feature>
<evidence type="ECO:0000256" key="2">
    <source>
        <dbReference type="SAM" id="SignalP"/>
    </source>
</evidence>
<keyword evidence="5" id="KW-1185">Reference proteome</keyword>
<dbReference type="InterPro" id="IPR036058">
    <property type="entry name" value="Kazal_dom_sf"/>
</dbReference>
<accession>A0AA38IK17</accession>